<sequence>MLDHLRRSPAAAKRRDLKTRLQTLTASRSSVAPSSHRSEKSAHSAFVVPSDTIALDPDDQLVVPASTPSSSKQSVSARRSDEPPGPLRPTATETYPDLREEGGVPPNNAKTKLT</sequence>
<feature type="region of interest" description="Disordered" evidence="1">
    <location>
        <begin position="1"/>
        <end position="114"/>
    </location>
</feature>
<dbReference type="Proteomes" id="UP000712281">
    <property type="component" value="Unassembled WGS sequence"/>
</dbReference>
<dbReference type="EMBL" id="QGKW02000276">
    <property type="protein sequence ID" value="KAF2606917.1"/>
    <property type="molecule type" value="Genomic_DNA"/>
</dbReference>
<feature type="compositionally biased region" description="Low complexity" evidence="1">
    <location>
        <begin position="26"/>
        <end position="35"/>
    </location>
</feature>
<evidence type="ECO:0000313" key="2">
    <source>
        <dbReference type="EMBL" id="KAF2606917.1"/>
    </source>
</evidence>
<evidence type="ECO:0000313" key="3">
    <source>
        <dbReference type="Proteomes" id="UP000712281"/>
    </source>
</evidence>
<evidence type="ECO:0000256" key="1">
    <source>
        <dbReference type="SAM" id="MobiDB-lite"/>
    </source>
</evidence>
<reference evidence="2" key="1">
    <citation type="submission" date="2019-12" db="EMBL/GenBank/DDBJ databases">
        <title>Genome sequencing and annotation of Brassica cretica.</title>
        <authorList>
            <person name="Studholme D.J."/>
            <person name="Sarris P.F."/>
        </authorList>
    </citation>
    <scope>NUCLEOTIDE SEQUENCE</scope>
    <source>
        <strain evidence="2">PFS-001/15</strain>
        <tissue evidence="2">Leaf</tissue>
    </source>
</reference>
<name>A0A8S9LLJ0_BRACR</name>
<gene>
    <name evidence="2" type="ORF">F2Q68_00042956</name>
</gene>
<proteinExistence type="predicted"/>
<dbReference type="AlphaFoldDB" id="A0A8S9LLJ0"/>
<comment type="caution">
    <text evidence="2">The sequence shown here is derived from an EMBL/GenBank/DDBJ whole genome shotgun (WGS) entry which is preliminary data.</text>
</comment>
<accession>A0A8S9LLJ0</accession>
<protein>
    <submittedName>
        <fullName evidence="2">Uncharacterized protein</fullName>
    </submittedName>
</protein>
<organism evidence="2 3">
    <name type="scientific">Brassica cretica</name>
    <name type="common">Mustard</name>
    <dbReference type="NCBI Taxonomy" id="69181"/>
    <lineage>
        <taxon>Eukaryota</taxon>
        <taxon>Viridiplantae</taxon>
        <taxon>Streptophyta</taxon>
        <taxon>Embryophyta</taxon>
        <taxon>Tracheophyta</taxon>
        <taxon>Spermatophyta</taxon>
        <taxon>Magnoliopsida</taxon>
        <taxon>eudicotyledons</taxon>
        <taxon>Gunneridae</taxon>
        <taxon>Pentapetalae</taxon>
        <taxon>rosids</taxon>
        <taxon>malvids</taxon>
        <taxon>Brassicales</taxon>
        <taxon>Brassicaceae</taxon>
        <taxon>Brassiceae</taxon>
        <taxon>Brassica</taxon>
    </lineage>
</organism>